<evidence type="ECO:0000313" key="4">
    <source>
        <dbReference type="EMBL" id="KAL1894429.1"/>
    </source>
</evidence>
<evidence type="ECO:0000256" key="2">
    <source>
        <dbReference type="ARBA" id="ARBA00023004"/>
    </source>
</evidence>
<feature type="domain" description="DPH-type MB" evidence="3">
    <location>
        <begin position="115"/>
        <end position="199"/>
    </location>
</feature>
<evidence type="ECO:0000313" key="5">
    <source>
        <dbReference type="Proteomes" id="UP001583186"/>
    </source>
</evidence>
<gene>
    <name evidence="4" type="primary">DPH4_2</name>
    <name evidence="4" type="ORF">Sste5346_005931</name>
</gene>
<dbReference type="Pfam" id="PF05207">
    <property type="entry name" value="Zn_ribbon_CSL"/>
    <property type="match status" value="1"/>
</dbReference>
<protein>
    <submittedName>
        <fullName evidence="4">Diphthamide biosynthesis protein 4</fullName>
    </submittedName>
</protein>
<keyword evidence="2" id="KW-0408">Iron</keyword>
<dbReference type="EMBL" id="JAWCUI010000033">
    <property type="protein sequence ID" value="KAL1894429.1"/>
    <property type="molecule type" value="Genomic_DNA"/>
</dbReference>
<dbReference type="Gene3D" id="3.10.660.10">
    <property type="entry name" value="DPH Zinc finger"/>
    <property type="match status" value="1"/>
</dbReference>
<name>A0ABR3Z1D0_9PEZI</name>
<sequence length="218" mass="23233">MADPRKTPWLVLGLDPSWFTSASYSSSDNSSTSPADQATRAALVRRAYRRALLQHHPDKQMRAGSGASSAASNFTVDDIKAAYIALGGDSASGNTAPTAGTLESASAALEPTATGLEIVDLDELPYDEAMQTWYRTCRCGNPRGYTFGERDLEEELDAEAMEELLVGNQGTKAATTTIPAGELLVGCQDCSLWLCVHFAVAPDGGEDDDDDDEMGEED</sequence>
<reference evidence="4 5" key="1">
    <citation type="journal article" date="2024" name="IMA Fungus">
        <title>IMA Genome - F19 : A genome assembly and annotation guide to empower mycologists, including annotated draft genome sequences of Ceratocystis pirilliformis, Diaporthe australafricana, Fusarium ophioides, Paecilomyces lecythidis, and Sporothrix stenoceras.</title>
        <authorList>
            <person name="Aylward J."/>
            <person name="Wilson A.M."/>
            <person name="Visagie C.M."/>
            <person name="Spraker J."/>
            <person name="Barnes I."/>
            <person name="Buitendag C."/>
            <person name="Ceriani C."/>
            <person name="Del Mar Angel L."/>
            <person name="du Plessis D."/>
            <person name="Fuchs T."/>
            <person name="Gasser K."/>
            <person name="Kramer D."/>
            <person name="Li W."/>
            <person name="Munsamy K."/>
            <person name="Piso A."/>
            <person name="Price J.L."/>
            <person name="Sonnekus B."/>
            <person name="Thomas C."/>
            <person name="van der Nest A."/>
            <person name="van Dijk A."/>
            <person name="van Heerden A."/>
            <person name="van Vuuren N."/>
            <person name="Yilmaz N."/>
            <person name="Duong T.A."/>
            <person name="van der Merwe N.A."/>
            <person name="Wingfield M.J."/>
            <person name="Wingfield B.D."/>
        </authorList>
    </citation>
    <scope>NUCLEOTIDE SEQUENCE [LARGE SCALE GENOMIC DNA]</scope>
    <source>
        <strain evidence="4 5">CMW 5346</strain>
    </source>
</reference>
<dbReference type="InterPro" id="IPR036671">
    <property type="entry name" value="DPH_MB_sf"/>
</dbReference>
<dbReference type="SUPFAM" id="SSF144217">
    <property type="entry name" value="CSL zinc finger"/>
    <property type="match status" value="1"/>
</dbReference>
<accession>A0ABR3Z1D0</accession>
<keyword evidence="5" id="KW-1185">Reference proteome</keyword>
<dbReference type="SUPFAM" id="SSF46565">
    <property type="entry name" value="Chaperone J-domain"/>
    <property type="match status" value="1"/>
</dbReference>
<comment type="caution">
    <text evidence="4">The sequence shown here is derived from an EMBL/GenBank/DDBJ whole genome shotgun (WGS) entry which is preliminary data.</text>
</comment>
<dbReference type="InterPro" id="IPR036869">
    <property type="entry name" value="J_dom_sf"/>
</dbReference>
<proteinExistence type="predicted"/>
<dbReference type="PROSITE" id="PS51074">
    <property type="entry name" value="DPH_MB"/>
    <property type="match status" value="1"/>
</dbReference>
<evidence type="ECO:0000259" key="3">
    <source>
        <dbReference type="PROSITE" id="PS51074"/>
    </source>
</evidence>
<evidence type="ECO:0000256" key="1">
    <source>
        <dbReference type="ARBA" id="ARBA00022723"/>
    </source>
</evidence>
<organism evidence="4 5">
    <name type="scientific">Sporothrix stenoceras</name>
    <dbReference type="NCBI Taxonomy" id="5173"/>
    <lineage>
        <taxon>Eukaryota</taxon>
        <taxon>Fungi</taxon>
        <taxon>Dikarya</taxon>
        <taxon>Ascomycota</taxon>
        <taxon>Pezizomycotina</taxon>
        <taxon>Sordariomycetes</taxon>
        <taxon>Sordariomycetidae</taxon>
        <taxon>Ophiostomatales</taxon>
        <taxon>Ophiostomataceae</taxon>
        <taxon>Sporothrix</taxon>
    </lineage>
</organism>
<dbReference type="Proteomes" id="UP001583186">
    <property type="component" value="Unassembled WGS sequence"/>
</dbReference>
<dbReference type="Gene3D" id="1.10.287.110">
    <property type="entry name" value="DnaJ domain"/>
    <property type="match status" value="1"/>
</dbReference>
<keyword evidence="1" id="KW-0479">Metal-binding</keyword>
<dbReference type="InterPro" id="IPR007872">
    <property type="entry name" value="DPH_MB_dom"/>
</dbReference>